<dbReference type="EC" id="5.1.3.14" evidence="3"/>
<evidence type="ECO:0000256" key="1">
    <source>
        <dbReference type="ARBA" id="ARBA00023235"/>
    </source>
</evidence>
<sequence>MTFLRSIAMDPLEWTMRKVMVVYGTRPEGVKVAPVIQALKESKVLSPIVLSTGQHKDMLEQVNNHFGITPDVELDIFEPGQSLNQIAAKIFSKLDPVLAEYEPNALLVQGDTSTVTAASMAAFYRKIPVVHLEAGLRSGDIFSPFPEEANRKLTSQITSLHLAPTAGSKQNLLDEGVPEASIAVTGNTVIDALLYTLKQDIEVTKSELAYALNSGKRILLVTSHRRENLGDPMRDIAAALQTLAQKYPDDLIVFPIHSNPKVRETFLPFLQDLENVLLMDPLDYPEFALAMKAAHIILTDSGGVQEEAPALGKPVLVMRESTERPEAVAAGTVSLIGTDMDRIVAEVSRLKEDAETYAKMANAVNPYGDGGAAKRSAAAIEQLLGVGVRLPDFVPSSEN</sequence>
<dbReference type="InterPro" id="IPR003331">
    <property type="entry name" value="UDP_GlcNAc_Epimerase_2_dom"/>
</dbReference>
<dbReference type="EMBL" id="AGWN01000001">
    <property type="protein sequence ID" value="EPD31052.1"/>
    <property type="molecule type" value="Genomic_DNA"/>
</dbReference>
<keyword evidence="1 4" id="KW-0413">Isomerase</keyword>
<dbReference type="Pfam" id="PF02350">
    <property type="entry name" value="Epimerase_2"/>
    <property type="match status" value="1"/>
</dbReference>
<name>A0A9W5REU9_9ACTO</name>
<protein>
    <recommendedName>
        <fullName evidence="3">UDP-N-acetylglucosamine 2-epimerase (non-hydrolyzing)</fullName>
        <ecNumber evidence="3">5.1.3.14</ecNumber>
    </recommendedName>
</protein>
<dbReference type="AlphaFoldDB" id="A0A9W5REU9"/>
<evidence type="ECO:0000256" key="2">
    <source>
        <dbReference type="ARBA" id="ARBA00038209"/>
    </source>
</evidence>
<evidence type="ECO:0000256" key="4">
    <source>
        <dbReference type="RuleBase" id="RU003513"/>
    </source>
</evidence>
<feature type="domain" description="UDP-N-acetylglucosamine 2-epimerase" evidence="5">
    <location>
        <begin position="37"/>
        <end position="380"/>
    </location>
</feature>
<dbReference type="InterPro" id="IPR029767">
    <property type="entry name" value="WecB-like"/>
</dbReference>
<dbReference type="GO" id="GO:0008761">
    <property type="term" value="F:UDP-N-acetylglucosamine 2-epimerase activity"/>
    <property type="evidence" value="ECO:0007669"/>
    <property type="project" value="UniProtKB-EC"/>
</dbReference>
<evidence type="ECO:0000256" key="3">
    <source>
        <dbReference type="ARBA" id="ARBA00038858"/>
    </source>
</evidence>
<evidence type="ECO:0000259" key="5">
    <source>
        <dbReference type="Pfam" id="PF02350"/>
    </source>
</evidence>
<comment type="caution">
    <text evidence="6">The sequence shown here is derived from an EMBL/GenBank/DDBJ whole genome shotgun (WGS) entry which is preliminary data.</text>
</comment>
<dbReference type="Gene3D" id="3.40.50.2000">
    <property type="entry name" value="Glycogen Phosphorylase B"/>
    <property type="match status" value="2"/>
</dbReference>
<proteinExistence type="inferred from homology"/>
<dbReference type="PANTHER" id="PTHR43174">
    <property type="entry name" value="UDP-N-ACETYLGLUCOSAMINE 2-EPIMERASE"/>
    <property type="match status" value="1"/>
</dbReference>
<evidence type="ECO:0000313" key="6">
    <source>
        <dbReference type="EMBL" id="EPD31052.1"/>
    </source>
</evidence>
<dbReference type="Proteomes" id="UP000014387">
    <property type="component" value="Unassembled WGS sequence"/>
</dbReference>
<dbReference type="CDD" id="cd03786">
    <property type="entry name" value="GTB_UDP-GlcNAc_2-Epimerase"/>
    <property type="match status" value="1"/>
</dbReference>
<reference evidence="6 7" key="1">
    <citation type="submission" date="2013-05" db="EMBL/GenBank/DDBJ databases">
        <title>The Genome Sequence of Actinomyces europaeus ACS-120-V-COL10B.</title>
        <authorList>
            <consortium name="The Broad Institute Genomics Platform"/>
            <person name="Earl A."/>
            <person name="Ward D."/>
            <person name="Feldgarden M."/>
            <person name="Gevers D."/>
            <person name="Saerens B."/>
            <person name="Vaneechoutte M."/>
            <person name="Walker B."/>
            <person name="Young S."/>
            <person name="Zeng Q."/>
            <person name="Gargeya S."/>
            <person name="Fitzgerald M."/>
            <person name="Haas B."/>
            <person name="Abouelleil A."/>
            <person name="Allen A.W."/>
            <person name="Alvarado L."/>
            <person name="Arachchi H.M."/>
            <person name="Berlin A.M."/>
            <person name="Chapman S.B."/>
            <person name="Gainer-Dewar J."/>
            <person name="Goldberg J."/>
            <person name="Griggs A."/>
            <person name="Gujja S."/>
            <person name="Hansen M."/>
            <person name="Howarth C."/>
            <person name="Imamovic A."/>
            <person name="Ireland A."/>
            <person name="Larimer J."/>
            <person name="McCowan C."/>
            <person name="Murphy C."/>
            <person name="Pearson M."/>
            <person name="Poon T.W."/>
            <person name="Priest M."/>
            <person name="Roberts A."/>
            <person name="Saif S."/>
            <person name="Shea T."/>
            <person name="Sisk P."/>
            <person name="Sykes S."/>
            <person name="Wortman J."/>
            <person name="Nusbaum C."/>
            <person name="Birren B."/>
        </authorList>
    </citation>
    <scope>NUCLEOTIDE SEQUENCE [LARGE SCALE GENOMIC DNA]</scope>
    <source>
        <strain evidence="6 7">ACS-120-V-Col10b</strain>
    </source>
</reference>
<evidence type="ECO:0000313" key="7">
    <source>
        <dbReference type="Proteomes" id="UP000014387"/>
    </source>
</evidence>
<keyword evidence="7" id="KW-1185">Reference proteome</keyword>
<accession>A0A9W5REU9</accession>
<dbReference type="NCBIfam" id="TIGR00236">
    <property type="entry name" value="wecB"/>
    <property type="match status" value="1"/>
</dbReference>
<dbReference type="PANTHER" id="PTHR43174:SF2">
    <property type="entry name" value="UDP-N-ACETYLGLUCOSAMINE 2-EPIMERASE"/>
    <property type="match status" value="1"/>
</dbReference>
<organism evidence="6 7">
    <name type="scientific">Gleimia europaea ACS-120-V-Col10b</name>
    <dbReference type="NCBI Taxonomy" id="883069"/>
    <lineage>
        <taxon>Bacteria</taxon>
        <taxon>Bacillati</taxon>
        <taxon>Actinomycetota</taxon>
        <taxon>Actinomycetes</taxon>
        <taxon>Actinomycetales</taxon>
        <taxon>Actinomycetaceae</taxon>
        <taxon>Gleimia</taxon>
    </lineage>
</organism>
<dbReference type="SUPFAM" id="SSF53756">
    <property type="entry name" value="UDP-Glycosyltransferase/glycogen phosphorylase"/>
    <property type="match status" value="1"/>
</dbReference>
<gene>
    <name evidence="6" type="ORF">HMPREF9238_00809</name>
</gene>
<comment type="similarity">
    <text evidence="2 4">Belongs to the UDP-N-acetylglucosamine 2-epimerase family.</text>
</comment>